<feature type="transmembrane region" description="Helical" evidence="1">
    <location>
        <begin position="48"/>
        <end position="69"/>
    </location>
</feature>
<accession>A0AA51NH70</accession>
<name>A0AA51NH70_9HEMI</name>
<geneLocation type="mitochondrion" evidence="2"/>
<feature type="transmembrane region" description="Helical" evidence="1">
    <location>
        <begin position="81"/>
        <end position="99"/>
    </location>
</feature>
<dbReference type="EMBL" id="OP650002">
    <property type="protein sequence ID" value="WMQ52358.1"/>
    <property type="molecule type" value="Genomic_DNA"/>
</dbReference>
<evidence type="ECO:0000256" key="1">
    <source>
        <dbReference type="SAM" id="Phobius"/>
    </source>
</evidence>
<dbReference type="RefSeq" id="YP_010952915.1">
    <property type="nucleotide sequence ID" value="NC_082898.1"/>
</dbReference>
<sequence length="160" mass="18599">MKFTLLKLMMIMSSITPLIKNPMSMGFLLLTQTMLMIIFINTILTTSWFSMITFLMMIGGLLIIFMYMSSIASNEKFKIKINLTILILILLMITDELLMENQLKENQSIMFSFDNNLSLIKIYNIKSMIMTIMMVLYLLITMICVSNIVKHHEGPLRSYK</sequence>
<keyword evidence="1" id="KW-0812">Transmembrane</keyword>
<dbReference type="AlphaFoldDB" id="A0AA51NH70"/>
<protein>
    <submittedName>
        <fullName evidence="2">NADH dehydrogenase subunit 6</fullName>
    </submittedName>
</protein>
<feature type="transmembrane region" description="Helical" evidence="1">
    <location>
        <begin position="128"/>
        <end position="149"/>
    </location>
</feature>
<organism evidence="2">
    <name type="scientific">Empoascanara defecta</name>
    <dbReference type="NCBI Taxonomy" id="3057151"/>
    <lineage>
        <taxon>Eukaryota</taxon>
        <taxon>Metazoa</taxon>
        <taxon>Ecdysozoa</taxon>
        <taxon>Arthropoda</taxon>
        <taxon>Hexapoda</taxon>
        <taxon>Insecta</taxon>
        <taxon>Pterygota</taxon>
        <taxon>Neoptera</taxon>
        <taxon>Paraneoptera</taxon>
        <taxon>Hemiptera</taxon>
        <taxon>Auchenorrhyncha</taxon>
        <taxon>Membracoidea</taxon>
        <taxon>Cicadellidae</taxon>
        <taxon>Typhlocybinae</taxon>
        <taxon>Erythroneurini</taxon>
        <taxon>Empoascanara</taxon>
    </lineage>
</organism>
<dbReference type="CTD" id="4541"/>
<dbReference type="GeneID" id="84882975"/>
<keyword evidence="2" id="KW-0496">Mitochondrion</keyword>
<keyword evidence="1" id="KW-1133">Transmembrane helix</keyword>
<gene>
    <name evidence="2" type="primary">ND6</name>
</gene>
<reference evidence="2" key="1">
    <citation type="submission" date="2022-10" db="EMBL/GenBank/DDBJ databases">
        <authorList>
            <person name="Ran W."/>
        </authorList>
    </citation>
    <scope>NUCLEOTIDE SEQUENCE</scope>
</reference>
<keyword evidence="1" id="KW-0472">Membrane</keyword>
<evidence type="ECO:0000313" key="2">
    <source>
        <dbReference type="EMBL" id="WMQ52358.1"/>
    </source>
</evidence>
<feature type="transmembrane region" description="Helical" evidence="1">
    <location>
        <begin position="21"/>
        <end position="42"/>
    </location>
</feature>
<proteinExistence type="predicted"/>